<dbReference type="InterPro" id="IPR010272">
    <property type="entry name" value="T6SS_TssF"/>
</dbReference>
<organism evidence="1 2">
    <name type="scientific">Segnochrobactrum spirostomi</name>
    <dbReference type="NCBI Taxonomy" id="2608987"/>
    <lineage>
        <taxon>Bacteria</taxon>
        <taxon>Pseudomonadati</taxon>
        <taxon>Pseudomonadota</taxon>
        <taxon>Alphaproteobacteria</taxon>
        <taxon>Hyphomicrobiales</taxon>
        <taxon>Segnochrobactraceae</taxon>
        <taxon>Segnochrobactrum</taxon>
    </lineage>
</organism>
<accession>A0A6A7Y6W3</accession>
<reference evidence="1 2" key="1">
    <citation type="submission" date="2019-09" db="EMBL/GenBank/DDBJ databases">
        <title>Segnochrobactrum spirostomi gen. nov., sp. nov., isolated from the ciliate Spirostomum cf. yagiui and description of a novel family, Segnochrobactraceae fam. nov. within the order Rhizobiales of the class Alphaproteobacteria.</title>
        <authorList>
            <person name="Akter S."/>
            <person name="Shazib S.U.A."/>
            <person name="Shin M.K."/>
        </authorList>
    </citation>
    <scope>NUCLEOTIDE SEQUENCE [LARGE SCALE GENOMIC DNA]</scope>
    <source>
        <strain evidence="1 2">Sp-1</strain>
    </source>
</reference>
<dbReference type="PANTHER" id="PTHR35370">
    <property type="entry name" value="CYTOPLASMIC PROTEIN-RELATED-RELATED"/>
    <property type="match status" value="1"/>
</dbReference>
<protein>
    <submittedName>
        <fullName evidence="1">Type VI secretion system baseplate subunit TssF</fullName>
    </submittedName>
</protein>
<dbReference type="AlphaFoldDB" id="A0A6A7Y6W3"/>
<evidence type="ECO:0000313" key="2">
    <source>
        <dbReference type="Proteomes" id="UP000332515"/>
    </source>
</evidence>
<sequence length="331" mass="36627">MFIEIGGLTGLQDSSGSELTLTLDFRRPFPAIVRPSREQFRLNATPAINLFNAEAQPIEVDRAKTEYRVLPAEITHSIHAVKRAYGHVQGRADRVEFRPFELYSEAMVDRRDLSTRFRVRVASPVVGSNLLHYFSFADPETVPNAEVLSLRLSCSNGKIAELLAPGEIDQPGPNTPAHLSFANLNAPTPEAPPPIADILLWRLVANLARNFGSMADVSGLRTALAAHDFQALHDATAKRRLELLTEGLREFRKSDGDAMLHGQPIRIRRLTLTAEESKIGGEAELFLFGSVLDAFLSSYSNINNLHQLRVVGTETRVTYDWASRFGAADVL</sequence>
<evidence type="ECO:0000313" key="1">
    <source>
        <dbReference type="EMBL" id="MQT15070.1"/>
    </source>
</evidence>
<name>A0A6A7Y6W3_9HYPH</name>
<dbReference type="PANTHER" id="PTHR35370:SF1">
    <property type="entry name" value="TYPE VI SECRETION SYSTEM COMPONENT TSSF1"/>
    <property type="match status" value="1"/>
</dbReference>
<dbReference type="EMBL" id="VWNA01000003">
    <property type="protein sequence ID" value="MQT15070.1"/>
    <property type="molecule type" value="Genomic_DNA"/>
</dbReference>
<gene>
    <name evidence="1" type="ORF">F0357_20910</name>
</gene>
<dbReference type="Pfam" id="PF05947">
    <property type="entry name" value="T6SS_TssF"/>
    <property type="match status" value="1"/>
</dbReference>
<proteinExistence type="predicted"/>
<dbReference type="Proteomes" id="UP000332515">
    <property type="component" value="Unassembled WGS sequence"/>
</dbReference>
<comment type="caution">
    <text evidence="1">The sequence shown here is derived from an EMBL/GenBank/DDBJ whole genome shotgun (WGS) entry which is preliminary data.</text>
</comment>
<keyword evidence="2" id="KW-1185">Reference proteome</keyword>